<dbReference type="InterPro" id="IPR038690">
    <property type="entry name" value="NusG_2_sf"/>
</dbReference>
<evidence type="ECO:0000313" key="1">
    <source>
        <dbReference type="EMBL" id="ASA21480.1"/>
    </source>
</evidence>
<accession>A0A2Z2KED0</accession>
<dbReference type="Proteomes" id="UP000249890">
    <property type="component" value="Chromosome"/>
</dbReference>
<dbReference type="AlphaFoldDB" id="A0A2Z2KED0"/>
<name>A0A2Z2KED0_9BACL</name>
<dbReference type="Pfam" id="PF07009">
    <property type="entry name" value="NusG_II"/>
    <property type="match status" value="1"/>
</dbReference>
<reference evidence="1 2" key="1">
    <citation type="submission" date="2017-06" db="EMBL/GenBank/DDBJ databases">
        <title>Complete genome sequence of Paenibacillus donghaensis KCTC 13049T isolated from East Sea sediment, South Korea.</title>
        <authorList>
            <person name="Jung B.K."/>
            <person name="Hong S.-J."/>
            <person name="Shin J.-H."/>
        </authorList>
    </citation>
    <scope>NUCLEOTIDE SEQUENCE [LARGE SCALE GENOMIC DNA]</scope>
    <source>
        <strain evidence="1 2">KCTC 13049</strain>
    </source>
</reference>
<sequence length="132" mass="14813">MGKLKKGDLLIIVFVLLLAGGIHSLKWIRGGNAVYEQGQLTAIITVNGKEYETVQLTKKERMIDIQTEYGHNILKVYDYGIQMIYSDAPQSIALDMGFISKPYQQIICLPTRVMVEVLKPQVTGEEELDAVI</sequence>
<proteinExistence type="predicted"/>
<dbReference type="Gene3D" id="2.60.320.10">
    <property type="entry name" value="N-utilization substance G protein NusG, insert domain"/>
    <property type="match status" value="1"/>
</dbReference>
<organism evidence="1 2">
    <name type="scientific">Paenibacillus donghaensis</name>
    <dbReference type="NCBI Taxonomy" id="414771"/>
    <lineage>
        <taxon>Bacteria</taxon>
        <taxon>Bacillati</taxon>
        <taxon>Bacillota</taxon>
        <taxon>Bacilli</taxon>
        <taxon>Bacillales</taxon>
        <taxon>Paenibacillaceae</taxon>
        <taxon>Paenibacillus</taxon>
    </lineage>
</organism>
<gene>
    <name evidence="1" type="ORF">B9T62_12240</name>
</gene>
<dbReference type="KEGG" id="pdh:B9T62_12240"/>
<keyword evidence="2" id="KW-1185">Reference proteome</keyword>
<dbReference type="OrthoDB" id="47603at2"/>
<dbReference type="RefSeq" id="WP_087915488.1">
    <property type="nucleotide sequence ID" value="NZ_CP021780.1"/>
</dbReference>
<protein>
    <submittedName>
        <fullName evidence="1">Uncharacterized protein</fullName>
    </submittedName>
</protein>
<dbReference type="EMBL" id="CP021780">
    <property type="protein sequence ID" value="ASA21480.1"/>
    <property type="molecule type" value="Genomic_DNA"/>
</dbReference>
<evidence type="ECO:0000313" key="2">
    <source>
        <dbReference type="Proteomes" id="UP000249890"/>
    </source>
</evidence>
<dbReference type="CDD" id="cd09911">
    <property type="entry name" value="Lin0431_like"/>
    <property type="match status" value="1"/>
</dbReference>